<name>A0A0A0HTI6_PARBD</name>
<dbReference type="AlphaFoldDB" id="A0A0A0HTI6"/>
<protein>
    <submittedName>
        <fullName evidence="1">Uncharacterized protein</fullName>
    </submittedName>
</protein>
<dbReference type="GeneID" id="22587854"/>
<accession>A0A0A0HTI6</accession>
<reference evidence="1 2" key="1">
    <citation type="journal article" date="2011" name="PLoS Genet.">
        <title>Comparative genomic analysis of human fungal pathogens causing paracoccidioidomycosis.</title>
        <authorList>
            <person name="Desjardins C.A."/>
            <person name="Champion M.D."/>
            <person name="Holder J.W."/>
            <person name="Muszewska A."/>
            <person name="Goldberg J."/>
            <person name="Bailao A.M."/>
            <person name="Brigido M.M."/>
            <person name="Ferreira M.E."/>
            <person name="Garcia A.M."/>
            <person name="Grynberg M."/>
            <person name="Gujja S."/>
            <person name="Heiman D.I."/>
            <person name="Henn M.R."/>
            <person name="Kodira C.D."/>
            <person name="Leon-Narvaez H."/>
            <person name="Longo L.V."/>
            <person name="Ma L.J."/>
            <person name="Malavazi I."/>
            <person name="Matsuo A.L."/>
            <person name="Morais F.V."/>
            <person name="Pereira M."/>
            <person name="Rodriguez-Brito S."/>
            <person name="Sakthikumar S."/>
            <person name="Salem-Izacc S.M."/>
            <person name="Sykes S.M."/>
            <person name="Teixeira M.M."/>
            <person name="Vallejo M.C."/>
            <person name="Walter M.E."/>
            <person name="Yandava C."/>
            <person name="Young S."/>
            <person name="Zeng Q."/>
            <person name="Zucker J."/>
            <person name="Felipe M.S."/>
            <person name="Goldman G.H."/>
            <person name="Haas B.J."/>
            <person name="McEwen J.G."/>
            <person name="Nino-Vega G."/>
            <person name="Puccia R."/>
            <person name="San-Blas G."/>
            <person name="Soares C.M."/>
            <person name="Birren B.W."/>
            <person name="Cuomo C.A."/>
        </authorList>
    </citation>
    <scope>NUCLEOTIDE SEQUENCE [LARGE SCALE GENOMIC DNA]</scope>
    <source>
        <strain evidence="1 2">Pb18</strain>
    </source>
</reference>
<organism evidence="1 2">
    <name type="scientific">Paracoccidioides brasiliensis (strain Pb18)</name>
    <dbReference type="NCBI Taxonomy" id="502780"/>
    <lineage>
        <taxon>Eukaryota</taxon>
        <taxon>Fungi</taxon>
        <taxon>Dikarya</taxon>
        <taxon>Ascomycota</taxon>
        <taxon>Pezizomycotina</taxon>
        <taxon>Eurotiomycetes</taxon>
        <taxon>Eurotiomycetidae</taxon>
        <taxon>Onygenales</taxon>
        <taxon>Ajellomycetaceae</taxon>
        <taxon>Paracoccidioides</taxon>
    </lineage>
</organism>
<proteinExistence type="predicted"/>
<sequence length="170" mass="18534">MGGDQEACLHRLCPLSRLHFTADPADLLSLFGLHPESSLQQRLAYKGKDVVDVKTSNSAILPYGDFLNLGLGIESNVHATDSREYHPHNIHIAQDELKEAGLYIESRSWKNCGTRDNAERAGRSLLFPVWRRIVHRSLVTVGEMVLNGESASRAAAAVIVKPGGGASFSS</sequence>
<gene>
    <name evidence="1" type="ORF">PADG_11957</name>
</gene>
<keyword evidence="2" id="KW-1185">Reference proteome</keyword>
<evidence type="ECO:0000313" key="1">
    <source>
        <dbReference type="EMBL" id="KGM91977.1"/>
    </source>
</evidence>
<dbReference type="VEuPathDB" id="FungiDB:PADG_11957"/>
<dbReference type="EMBL" id="KN275962">
    <property type="protein sequence ID" value="KGM91977.1"/>
    <property type="molecule type" value="Genomic_DNA"/>
</dbReference>
<evidence type="ECO:0000313" key="2">
    <source>
        <dbReference type="Proteomes" id="UP000001628"/>
    </source>
</evidence>
<dbReference type="KEGG" id="pbn:PADG_11957"/>
<dbReference type="RefSeq" id="XP_010761173.1">
    <property type="nucleotide sequence ID" value="XM_010762871.1"/>
</dbReference>
<dbReference type="HOGENOM" id="CLU_1571142_0_0_1"/>
<dbReference type="InParanoid" id="A0A0A0HTI6"/>
<dbReference type="Proteomes" id="UP000001628">
    <property type="component" value="Unassembled WGS sequence"/>
</dbReference>